<keyword evidence="4" id="KW-1185">Reference proteome</keyword>
<dbReference type="Proteomes" id="UP000315440">
    <property type="component" value="Unassembled WGS sequence"/>
</dbReference>
<accession>A0A5C5ZSQ8</accession>
<dbReference type="RefSeq" id="WP_146397028.1">
    <property type="nucleotide sequence ID" value="NZ_SJPQ01000001.1"/>
</dbReference>
<evidence type="ECO:0000259" key="2">
    <source>
        <dbReference type="Pfam" id="PF05569"/>
    </source>
</evidence>
<gene>
    <name evidence="3" type="primary">blaR1_1</name>
    <name evidence="3" type="ORF">Mal64_06750</name>
</gene>
<dbReference type="Gene3D" id="2.60.40.1120">
    <property type="entry name" value="Carboxypeptidase-like, regulatory domain"/>
    <property type="match status" value="2"/>
</dbReference>
<feature type="transmembrane region" description="Helical" evidence="1">
    <location>
        <begin position="185"/>
        <end position="206"/>
    </location>
</feature>
<dbReference type="InterPro" id="IPR008756">
    <property type="entry name" value="Peptidase_M56"/>
</dbReference>
<dbReference type="InterPro" id="IPR008969">
    <property type="entry name" value="CarboxyPept-like_regulatory"/>
</dbReference>
<proteinExistence type="predicted"/>
<evidence type="ECO:0000313" key="4">
    <source>
        <dbReference type="Proteomes" id="UP000315440"/>
    </source>
</evidence>
<evidence type="ECO:0000256" key="1">
    <source>
        <dbReference type="SAM" id="Phobius"/>
    </source>
</evidence>
<feature type="transmembrane region" description="Helical" evidence="1">
    <location>
        <begin position="20"/>
        <end position="40"/>
    </location>
</feature>
<feature type="domain" description="Peptidase M56" evidence="2">
    <location>
        <begin position="174"/>
        <end position="372"/>
    </location>
</feature>
<dbReference type="SUPFAM" id="SSF49464">
    <property type="entry name" value="Carboxypeptidase regulatory domain-like"/>
    <property type="match status" value="4"/>
</dbReference>
<evidence type="ECO:0000313" key="3">
    <source>
        <dbReference type="EMBL" id="TWT90290.1"/>
    </source>
</evidence>
<sequence length="1815" mass="196841">MSWLSTHAVGIDVLVSVIGFAANWMLQSTLLVSIGLLVGALLRKSGSAAQSLVYRTTLAAALVCPVATFALSQAGYSGWAIGMPQAWVATAIEAPAGEAAIQSPEFNERGSSDMTVASAGDDRLINAKVPFNKSGAITAPIDFESLQSQPVSPGPFTAEAPATLQPVQEAIAVDLAPTVTLFGKAVAVAALAWLAAAGLLAMRLLMAWWRLASLRKSAIHADSVTRDTCRLLSDEMDVAAPEVRCSPYLPSPCLSGIRKPAVLLPEAELCLPVRDVLIHELAHLRRHDCFWNLLRQLATALFFFHPLLWVLSRRIETTAEEVCDDFVVQFGGNREEYAHRLVNIAELSSAPFAAAGVGIVSLRSMLARRVTRIMDTSRSLSTRVGNLLLLTVLMSGLAGVTMTGLIGLAPAATQANTTTEIGDQTELAELITQDAAPDDLITVRGQVVKPNGQPMSDADVYVLRYFWDYGDKKPLSSTKADQDGRFEISYRKSQFAETAGRPNQWRETCIAAFARGYGIGWAEYDRLKPGEGAIIRLAVDDVLIEGRVIDLEGKPVVGATVEVGSIDEPKADTLDEYLNAIKASQAISTAYRLMDGGPPHHKAGHWPAITTDSKGVFRVSGVGRERIVKLHVSGPTIVSSTLRVATRRMEPIVHPAYASRDADSETQYGSEFHYTAAPSRAITGVVRDADSGEPISGAEVWSWRFAGENISGITTIKTKSDNEGRYRLNGMPKGKGNEVVVVPTDLPYFTAEFEAPDPPGIEPVLLDIELHRGKWVTGRVTDKATGSPVAARMHYMAFPDNKLAYELPEFEYGTHCSLIQNRYRTDADGRYRVVALPGHGIIGVRAILDPYPVGQGFGDIESAGDRNAFVRINGPISPSPRSPTAMKEVRIVPEAEETVLDFALDSGSSVALRAVDPRGRPMKEVDVVGVTEIYGSHMKMDSAEFELTCFRPDEERTVLLSHPERRLGKALRIAVDKNRDGPLEVTLEPMAIVTGRLTRDGAPVPGLSIRIDVKGDSGYGRSLSRTATDKEGVFHHEELLPGLDYSIYAEGRGLEPTPLADGLTVMPGETIDLGTIDVNSKERPEPKRSIASQDVEPLPKSEADKFAGKVVDPDGNPAAGAELFLVFHIPEASGRLTPNWKPLATTNAEGGFRFTVKPSDFGSNATAREFGYGQIVATHPDFGFASAAASLFETSGEALRKVKERLKTVPPAYAGAIKKMLAAKGQPLKLQAESQPIRGRIVDINGQPVAGAKLTLLETWTGVDGTLDGWTRAAGEPKADYYSARMQTPQSMNGPQLRSVISPATTDADGRFRINGIGDGKIAWLLLEGPGIESAKVWTRTEAGEAIKLMRERRSPDLGFYTYHSSEFTHVAGPSVPITGVVRDAETKDPLAGITVKSQRRHGEQIGGWGQDFVRAVTDKEGRYRLEGMPIGKENSIAAIAPSGDTAYFSAERAAPTKTGEPTRVDFDLRRGIWVEGHVTDKQSGKGLPGRLKYYFDGKNPNFSEARSLGVDERDRLRARDDGGFRIAALPGVGYVAFLADDHETYPSAEGVLKANGRIEKPNESMIRTRPSYLMTTNYHVVAEIDPAEGAQQVRLDLEIDGGSLVVGRVTDPAGKPVAGYRYAGRQARMIGSWRPAKEDRFELLGYDREKPRHFYFVHQERQLAGHAVIESDLPADLVVQLQPAGRVTGRLVDQDGVPLPDCQLVPYHPPIATPSLLDNVHQAAPLPHNTPHSLSAQHETDAEGRFEIAGLAPGVEYQLRAFDRNSMMAKRRRAPKFSGPLDTVIKVEPGESKDLGDVRLLDEKEFAKRAEAGK</sequence>
<dbReference type="OrthoDB" id="256352at2"/>
<keyword evidence="1" id="KW-1133">Transmembrane helix</keyword>
<organism evidence="3 4">
    <name type="scientific">Pseudobythopirellula maris</name>
    <dbReference type="NCBI Taxonomy" id="2527991"/>
    <lineage>
        <taxon>Bacteria</taxon>
        <taxon>Pseudomonadati</taxon>
        <taxon>Planctomycetota</taxon>
        <taxon>Planctomycetia</taxon>
        <taxon>Pirellulales</taxon>
        <taxon>Lacipirellulaceae</taxon>
        <taxon>Pseudobythopirellula</taxon>
    </lineage>
</organism>
<keyword evidence="1" id="KW-0472">Membrane</keyword>
<comment type="caution">
    <text evidence="3">The sequence shown here is derived from an EMBL/GenBank/DDBJ whole genome shotgun (WGS) entry which is preliminary data.</text>
</comment>
<dbReference type="EMBL" id="SJPQ01000001">
    <property type="protein sequence ID" value="TWT90290.1"/>
    <property type="molecule type" value="Genomic_DNA"/>
</dbReference>
<dbReference type="InterPro" id="IPR052173">
    <property type="entry name" value="Beta-lactam_resp_regulator"/>
</dbReference>
<name>A0A5C5ZSQ8_9BACT</name>
<keyword evidence="1" id="KW-0812">Transmembrane</keyword>
<dbReference type="PANTHER" id="PTHR34978:SF3">
    <property type="entry name" value="SLR0241 PROTEIN"/>
    <property type="match status" value="1"/>
</dbReference>
<dbReference type="Pfam" id="PF05569">
    <property type="entry name" value="Peptidase_M56"/>
    <property type="match status" value="1"/>
</dbReference>
<dbReference type="PANTHER" id="PTHR34978">
    <property type="entry name" value="POSSIBLE SENSOR-TRANSDUCER PROTEIN BLAR"/>
    <property type="match status" value="1"/>
</dbReference>
<feature type="transmembrane region" description="Helical" evidence="1">
    <location>
        <begin position="52"/>
        <end position="71"/>
    </location>
</feature>
<dbReference type="CDD" id="cd07341">
    <property type="entry name" value="M56_BlaR1_MecR1_like"/>
    <property type="match status" value="1"/>
</dbReference>
<protein>
    <submittedName>
        <fullName evidence="3">Regulatory protein BlaR1</fullName>
    </submittedName>
</protein>
<reference evidence="3 4" key="1">
    <citation type="submission" date="2019-02" db="EMBL/GenBank/DDBJ databases">
        <title>Deep-cultivation of Planctomycetes and their phenomic and genomic characterization uncovers novel biology.</title>
        <authorList>
            <person name="Wiegand S."/>
            <person name="Jogler M."/>
            <person name="Boedeker C."/>
            <person name="Pinto D."/>
            <person name="Vollmers J."/>
            <person name="Rivas-Marin E."/>
            <person name="Kohn T."/>
            <person name="Peeters S.H."/>
            <person name="Heuer A."/>
            <person name="Rast P."/>
            <person name="Oberbeckmann S."/>
            <person name="Bunk B."/>
            <person name="Jeske O."/>
            <person name="Meyerdierks A."/>
            <person name="Storesund J.E."/>
            <person name="Kallscheuer N."/>
            <person name="Luecker S."/>
            <person name="Lage O.M."/>
            <person name="Pohl T."/>
            <person name="Merkel B.J."/>
            <person name="Hornburger P."/>
            <person name="Mueller R.-W."/>
            <person name="Bruemmer F."/>
            <person name="Labrenz M."/>
            <person name="Spormann A.M."/>
            <person name="Op Den Camp H."/>
            <person name="Overmann J."/>
            <person name="Amann R."/>
            <person name="Jetten M.S.M."/>
            <person name="Mascher T."/>
            <person name="Medema M.H."/>
            <person name="Devos D.P."/>
            <person name="Kaster A.-K."/>
            <person name="Ovreas L."/>
            <person name="Rohde M."/>
            <person name="Galperin M.Y."/>
            <person name="Jogler C."/>
        </authorList>
    </citation>
    <scope>NUCLEOTIDE SEQUENCE [LARGE SCALE GENOMIC DNA]</scope>
    <source>
        <strain evidence="3 4">Mal64</strain>
    </source>
</reference>
<feature type="transmembrane region" description="Helical" evidence="1">
    <location>
        <begin position="387"/>
        <end position="409"/>
    </location>
</feature>